<proteinExistence type="predicted"/>
<dbReference type="EMBL" id="UYRR01004964">
    <property type="protein sequence ID" value="VDK21486.1"/>
    <property type="molecule type" value="Genomic_DNA"/>
</dbReference>
<feature type="region of interest" description="Disordered" evidence="1">
    <location>
        <begin position="1"/>
        <end position="37"/>
    </location>
</feature>
<accession>A0A0M3J799</accession>
<sequence>MADEIRRRRRQDLTNGYVIDEEDGPQTTDDVLADEPV</sequence>
<evidence type="ECO:0000256" key="1">
    <source>
        <dbReference type="SAM" id="MobiDB-lite"/>
    </source>
</evidence>
<name>A0A0M3J799_ANISI</name>
<reference evidence="4" key="1">
    <citation type="submission" date="2017-02" db="UniProtKB">
        <authorList>
            <consortium name="WormBaseParasite"/>
        </authorList>
    </citation>
    <scope>IDENTIFICATION</scope>
</reference>
<dbReference type="AlphaFoldDB" id="A0A0M3J799"/>
<dbReference type="WBParaSite" id="ASIM_0000344301-mRNA-1">
    <property type="protein sequence ID" value="ASIM_0000344301-mRNA-1"/>
    <property type="gene ID" value="ASIM_0000344301"/>
</dbReference>
<organism evidence="4">
    <name type="scientific">Anisakis simplex</name>
    <name type="common">Herring worm</name>
    <dbReference type="NCBI Taxonomy" id="6269"/>
    <lineage>
        <taxon>Eukaryota</taxon>
        <taxon>Metazoa</taxon>
        <taxon>Ecdysozoa</taxon>
        <taxon>Nematoda</taxon>
        <taxon>Chromadorea</taxon>
        <taxon>Rhabditida</taxon>
        <taxon>Spirurina</taxon>
        <taxon>Ascaridomorpha</taxon>
        <taxon>Ascaridoidea</taxon>
        <taxon>Anisakidae</taxon>
        <taxon>Anisakis</taxon>
        <taxon>Anisakis simplex complex</taxon>
    </lineage>
</organism>
<evidence type="ECO:0000313" key="2">
    <source>
        <dbReference type="EMBL" id="VDK21486.1"/>
    </source>
</evidence>
<reference evidence="2 3" key="2">
    <citation type="submission" date="2018-11" db="EMBL/GenBank/DDBJ databases">
        <authorList>
            <consortium name="Pathogen Informatics"/>
        </authorList>
    </citation>
    <scope>NUCLEOTIDE SEQUENCE [LARGE SCALE GENOMIC DNA]</scope>
</reference>
<keyword evidence="3" id="KW-1185">Reference proteome</keyword>
<dbReference type="Proteomes" id="UP000267096">
    <property type="component" value="Unassembled WGS sequence"/>
</dbReference>
<protein>
    <submittedName>
        <fullName evidence="4">dUTPase</fullName>
    </submittedName>
</protein>
<evidence type="ECO:0000313" key="4">
    <source>
        <dbReference type="WBParaSite" id="ASIM_0000344301-mRNA-1"/>
    </source>
</evidence>
<evidence type="ECO:0000313" key="3">
    <source>
        <dbReference type="Proteomes" id="UP000267096"/>
    </source>
</evidence>
<gene>
    <name evidence="2" type="ORF">ASIM_LOCUS3279</name>
</gene>